<accession>A0ABQ2EVJ2</accession>
<gene>
    <name evidence="3" type="ORF">GCM10011583_69490</name>
</gene>
<dbReference type="PANTHER" id="PTHR35526:SF3">
    <property type="entry name" value="ANTI-SIGMA-F FACTOR RSBW"/>
    <property type="match status" value="1"/>
</dbReference>
<dbReference type="RefSeq" id="WP_189111585.1">
    <property type="nucleotide sequence ID" value="NZ_BMMV01000035.1"/>
</dbReference>
<sequence>MDLTASDGEEQPGLARTFASASAVYDGEPQSIPEARQFTREFLTRVQAAQGILVSAPAIGTAQLVVSELVTNVCKYAPGPCLLDLRVAGDMLMITVWDSDPALPAVLETDPTRIGQHGMEIVRALCQSLNIDQEPVGKRITARLPLSDSQAPTAPGR</sequence>
<keyword evidence="3" id="KW-0547">Nucleotide-binding</keyword>
<name>A0ABQ2EVJ2_9ACTN</name>
<dbReference type="EMBL" id="BMMV01000035">
    <property type="protein sequence ID" value="GGK27595.1"/>
    <property type="molecule type" value="Genomic_DNA"/>
</dbReference>
<dbReference type="InterPro" id="IPR003594">
    <property type="entry name" value="HATPase_dom"/>
</dbReference>
<dbReference type="SUPFAM" id="SSF55874">
    <property type="entry name" value="ATPase domain of HSP90 chaperone/DNA topoisomerase II/histidine kinase"/>
    <property type="match status" value="1"/>
</dbReference>
<dbReference type="InterPro" id="IPR050267">
    <property type="entry name" value="Anti-sigma-factor_SerPK"/>
</dbReference>
<keyword evidence="3" id="KW-0067">ATP-binding</keyword>
<dbReference type="Pfam" id="PF13581">
    <property type="entry name" value="HATPase_c_2"/>
    <property type="match status" value="1"/>
</dbReference>
<dbReference type="Proteomes" id="UP000660265">
    <property type="component" value="Unassembled WGS sequence"/>
</dbReference>
<organism evidence="3 4">
    <name type="scientific">Streptomyces camponoticapitis</name>
    <dbReference type="NCBI Taxonomy" id="1616125"/>
    <lineage>
        <taxon>Bacteria</taxon>
        <taxon>Bacillati</taxon>
        <taxon>Actinomycetota</taxon>
        <taxon>Actinomycetes</taxon>
        <taxon>Kitasatosporales</taxon>
        <taxon>Streptomycetaceae</taxon>
        <taxon>Streptomyces</taxon>
    </lineage>
</organism>
<protein>
    <submittedName>
        <fullName evidence="3">ATP-binding protein</fullName>
    </submittedName>
</protein>
<proteinExistence type="predicted"/>
<feature type="domain" description="Histidine kinase/HSP90-like ATPase" evidence="2">
    <location>
        <begin position="39"/>
        <end position="143"/>
    </location>
</feature>
<evidence type="ECO:0000313" key="4">
    <source>
        <dbReference type="Proteomes" id="UP000660265"/>
    </source>
</evidence>
<evidence type="ECO:0000256" key="1">
    <source>
        <dbReference type="ARBA" id="ARBA00022527"/>
    </source>
</evidence>
<keyword evidence="1" id="KW-0808">Transferase</keyword>
<dbReference type="CDD" id="cd16936">
    <property type="entry name" value="HATPase_RsbW-like"/>
    <property type="match status" value="1"/>
</dbReference>
<dbReference type="GO" id="GO:0005524">
    <property type="term" value="F:ATP binding"/>
    <property type="evidence" value="ECO:0007669"/>
    <property type="project" value="UniProtKB-KW"/>
</dbReference>
<dbReference type="PANTHER" id="PTHR35526">
    <property type="entry name" value="ANTI-SIGMA-F FACTOR RSBW-RELATED"/>
    <property type="match status" value="1"/>
</dbReference>
<keyword evidence="4" id="KW-1185">Reference proteome</keyword>
<reference evidence="4" key="1">
    <citation type="journal article" date="2019" name="Int. J. Syst. Evol. Microbiol.">
        <title>The Global Catalogue of Microorganisms (GCM) 10K type strain sequencing project: providing services to taxonomists for standard genome sequencing and annotation.</title>
        <authorList>
            <consortium name="The Broad Institute Genomics Platform"/>
            <consortium name="The Broad Institute Genome Sequencing Center for Infectious Disease"/>
            <person name="Wu L."/>
            <person name="Ma J."/>
        </authorList>
    </citation>
    <scope>NUCLEOTIDE SEQUENCE [LARGE SCALE GENOMIC DNA]</scope>
    <source>
        <strain evidence="4">CGMCC 4.7275</strain>
    </source>
</reference>
<keyword evidence="1" id="KW-0723">Serine/threonine-protein kinase</keyword>
<evidence type="ECO:0000259" key="2">
    <source>
        <dbReference type="Pfam" id="PF13581"/>
    </source>
</evidence>
<evidence type="ECO:0000313" key="3">
    <source>
        <dbReference type="EMBL" id="GGK27595.1"/>
    </source>
</evidence>
<keyword evidence="1" id="KW-0418">Kinase</keyword>
<dbReference type="Gene3D" id="3.30.565.10">
    <property type="entry name" value="Histidine kinase-like ATPase, C-terminal domain"/>
    <property type="match status" value="1"/>
</dbReference>
<dbReference type="InterPro" id="IPR036890">
    <property type="entry name" value="HATPase_C_sf"/>
</dbReference>
<comment type="caution">
    <text evidence="3">The sequence shown here is derived from an EMBL/GenBank/DDBJ whole genome shotgun (WGS) entry which is preliminary data.</text>
</comment>